<dbReference type="InterPro" id="IPR005149">
    <property type="entry name" value="Tscrpt_reg_PadR_N"/>
</dbReference>
<protein>
    <submittedName>
        <fullName evidence="2">DNA-binding PadR family transcriptional regulator</fullName>
    </submittedName>
</protein>
<keyword evidence="2" id="KW-0238">DNA-binding</keyword>
<dbReference type="EMBL" id="JACIBY010000025">
    <property type="protein sequence ID" value="MBB3842061.1"/>
    <property type="molecule type" value="Genomic_DNA"/>
</dbReference>
<evidence type="ECO:0000259" key="1">
    <source>
        <dbReference type="Pfam" id="PF03551"/>
    </source>
</evidence>
<reference evidence="2 3" key="1">
    <citation type="submission" date="2020-08" db="EMBL/GenBank/DDBJ databases">
        <title>Genomic Encyclopedia of Type Strains, Phase IV (KMG-IV): sequencing the most valuable type-strain genomes for metagenomic binning, comparative biology and taxonomic classification.</title>
        <authorList>
            <person name="Goeker M."/>
        </authorList>
    </citation>
    <scope>NUCLEOTIDE SEQUENCE [LARGE SCALE GENOMIC DNA]</scope>
    <source>
        <strain evidence="2 3">DSM 17976</strain>
    </source>
</reference>
<dbReference type="Gene3D" id="1.10.10.10">
    <property type="entry name" value="Winged helix-like DNA-binding domain superfamily/Winged helix DNA-binding domain"/>
    <property type="match status" value="1"/>
</dbReference>
<keyword evidence="3" id="KW-1185">Reference proteome</keyword>
<accession>A0A7W5ZSF3</accession>
<feature type="domain" description="Transcription regulator PadR N-terminal" evidence="1">
    <location>
        <begin position="19"/>
        <end position="90"/>
    </location>
</feature>
<dbReference type="AlphaFoldDB" id="A0A7W5ZSF3"/>
<comment type="caution">
    <text evidence="2">The sequence shown here is derived from an EMBL/GenBank/DDBJ whole genome shotgun (WGS) entry which is preliminary data.</text>
</comment>
<sequence length="114" mass="12603">MKRTYLGEFEEVVLLTVAILGEGAYGIAITDELDRQTGRNVSISAVHAALHRLEEKGMLSSKMGDATAERGGRRKRLFSVTVLGSKTLQEVREQRNRLWDSIAPQSLPTFGMAI</sequence>
<dbReference type="Proteomes" id="UP000541352">
    <property type="component" value="Unassembled WGS sequence"/>
</dbReference>
<dbReference type="InterPro" id="IPR036388">
    <property type="entry name" value="WH-like_DNA-bd_sf"/>
</dbReference>
<evidence type="ECO:0000313" key="3">
    <source>
        <dbReference type="Proteomes" id="UP000541352"/>
    </source>
</evidence>
<evidence type="ECO:0000313" key="2">
    <source>
        <dbReference type="EMBL" id="MBB3842061.1"/>
    </source>
</evidence>
<proteinExistence type="predicted"/>
<dbReference type="InterPro" id="IPR036390">
    <property type="entry name" value="WH_DNA-bd_sf"/>
</dbReference>
<dbReference type="Pfam" id="PF03551">
    <property type="entry name" value="PadR"/>
    <property type="match status" value="1"/>
</dbReference>
<gene>
    <name evidence="2" type="ORF">FHS57_006090</name>
</gene>
<name>A0A7W5ZSF3_9BACT</name>
<dbReference type="SUPFAM" id="SSF46785">
    <property type="entry name" value="Winged helix' DNA-binding domain"/>
    <property type="match status" value="1"/>
</dbReference>
<organism evidence="2 3">
    <name type="scientific">Runella defluvii</name>
    <dbReference type="NCBI Taxonomy" id="370973"/>
    <lineage>
        <taxon>Bacteria</taxon>
        <taxon>Pseudomonadati</taxon>
        <taxon>Bacteroidota</taxon>
        <taxon>Cytophagia</taxon>
        <taxon>Cytophagales</taxon>
        <taxon>Spirosomataceae</taxon>
        <taxon>Runella</taxon>
    </lineage>
</organism>
<dbReference type="RefSeq" id="WP_183980151.1">
    <property type="nucleotide sequence ID" value="NZ_JACIBY010000025.1"/>
</dbReference>
<dbReference type="GO" id="GO:0003677">
    <property type="term" value="F:DNA binding"/>
    <property type="evidence" value="ECO:0007669"/>
    <property type="project" value="UniProtKB-KW"/>
</dbReference>